<dbReference type="NCBIfam" id="TIGR03025">
    <property type="entry name" value="EPS_sugtrans"/>
    <property type="match status" value="1"/>
</dbReference>
<evidence type="ECO:0000256" key="2">
    <source>
        <dbReference type="ARBA" id="ARBA00006464"/>
    </source>
</evidence>
<dbReference type="InterPro" id="IPR003362">
    <property type="entry name" value="Bact_transf"/>
</dbReference>
<dbReference type="Pfam" id="PF02397">
    <property type="entry name" value="Bac_transf"/>
    <property type="match status" value="1"/>
</dbReference>
<evidence type="ECO:0000256" key="1">
    <source>
        <dbReference type="ARBA" id="ARBA00004141"/>
    </source>
</evidence>
<feature type="domain" description="Bacterial sugar transferase" evidence="8">
    <location>
        <begin position="299"/>
        <end position="487"/>
    </location>
</feature>
<comment type="similarity">
    <text evidence="2">Belongs to the bacterial sugar transferase family.</text>
</comment>
<feature type="transmembrane region" description="Helical" evidence="7">
    <location>
        <begin position="95"/>
        <end position="112"/>
    </location>
</feature>
<evidence type="ECO:0000256" key="5">
    <source>
        <dbReference type="ARBA" id="ARBA00022989"/>
    </source>
</evidence>
<dbReference type="PANTHER" id="PTHR30576:SF10">
    <property type="entry name" value="SLL5057 PROTEIN"/>
    <property type="match status" value="1"/>
</dbReference>
<evidence type="ECO:0000313" key="9">
    <source>
        <dbReference type="EMBL" id="GEC98289.1"/>
    </source>
</evidence>
<dbReference type="GO" id="GO:0016780">
    <property type="term" value="F:phosphotransferase activity, for other substituted phosphate groups"/>
    <property type="evidence" value="ECO:0007669"/>
    <property type="project" value="TreeGrafter"/>
</dbReference>
<protein>
    <submittedName>
        <fullName evidence="9">Polyprenyl glycosylphosphotransferase</fullName>
    </submittedName>
</protein>
<evidence type="ECO:0000313" key="10">
    <source>
        <dbReference type="Proteomes" id="UP000315730"/>
    </source>
</evidence>
<feature type="transmembrane region" description="Helical" evidence="7">
    <location>
        <begin position="118"/>
        <end position="140"/>
    </location>
</feature>
<accession>A0A4Y4D2V7</accession>
<feature type="transmembrane region" description="Helical" evidence="7">
    <location>
        <begin position="301"/>
        <end position="325"/>
    </location>
</feature>
<keyword evidence="3 9" id="KW-0808">Transferase</keyword>
<dbReference type="AlphaFoldDB" id="A0A4Y4D2V7"/>
<keyword evidence="5 7" id="KW-1133">Transmembrane helix</keyword>
<organism evidence="9 10">
    <name type="scientific">Kocuria varians</name>
    <name type="common">Micrococcus varians</name>
    <dbReference type="NCBI Taxonomy" id="1272"/>
    <lineage>
        <taxon>Bacteria</taxon>
        <taxon>Bacillati</taxon>
        <taxon>Actinomycetota</taxon>
        <taxon>Actinomycetes</taxon>
        <taxon>Micrococcales</taxon>
        <taxon>Micrococcaceae</taxon>
        <taxon>Kocuria</taxon>
    </lineage>
</organism>
<evidence type="ECO:0000259" key="8">
    <source>
        <dbReference type="Pfam" id="PF02397"/>
    </source>
</evidence>
<dbReference type="EMBL" id="BJNW01000003">
    <property type="protein sequence ID" value="GEC98289.1"/>
    <property type="molecule type" value="Genomic_DNA"/>
</dbReference>
<comment type="subcellular location">
    <subcellularLocation>
        <location evidence="1">Membrane</location>
        <topology evidence="1">Multi-pass membrane protein</topology>
    </subcellularLocation>
</comment>
<keyword evidence="6 7" id="KW-0472">Membrane</keyword>
<dbReference type="RefSeq" id="WP_233438727.1">
    <property type="nucleotide sequence ID" value="NZ_BJNW01000003.1"/>
</dbReference>
<proteinExistence type="inferred from homology"/>
<evidence type="ECO:0000256" key="6">
    <source>
        <dbReference type="ARBA" id="ARBA00023136"/>
    </source>
</evidence>
<feature type="transmembrane region" description="Helical" evidence="7">
    <location>
        <begin position="24"/>
        <end position="45"/>
    </location>
</feature>
<comment type="caution">
    <text evidence="9">The sequence shown here is derived from an EMBL/GenBank/DDBJ whole genome shotgun (WGS) entry which is preliminary data.</text>
</comment>
<dbReference type="Proteomes" id="UP000315730">
    <property type="component" value="Unassembled WGS sequence"/>
</dbReference>
<evidence type="ECO:0000256" key="3">
    <source>
        <dbReference type="ARBA" id="ARBA00022679"/>
    </source>
</evidence>
<sequence length="493" mass="55178">MFQQARQKHRHVSWRHSYQQKLRIYDAVSLVVALVAAQVLRFGWLQGLLQLDTLLPVPYWLVGLLLAVVWWSWLELRGTREVRLIGNGAEEAKQLVTASLTLFAAIAIASYASNVPTARGYILIALPLGTLALLAGRMWARRQLILRRARGQNMSRTMVVGRFPGAVELVGELQERPDAGFDSVVVYMPTSHHRLPASLESVRLPENALAPSDRPSVAGIVQACREHDVETLVMASAVPLSTTEIRHLGWALADERIRLVMNTGLTDIAGPRIHTQQVAGLPLIHVATPRFTRAKKLVKRLIDIVGSLTALVLLSPVMIVLGILVKAHDGGPAFFAQERVGIDGTRFRMLKFRSMYVDAEERKAALVAANESEGGVLFKMKDDPRVTKPGKWMRRYSLDELPQFINVLNGTMSLVGPRPPLASEVDKYEQHVYRRLRVRPGITGLWQVSGRSDLDWNQSVRLDLYYVENWSPLQDMIIMLRTVRAVFASDGAY</sequence>
<keyword evidence="10" id="KW-1185">Reference proteome</keyword>
<reference evidence="9 10" key="1">
    <citation type="submission" date="2019-06" db="EMBL/GenBank/DDBJ databases">
        <title>Whole genome shotgun sequence of Kocuria varians NBRC 15358.</title>
        <authorList>
            <person name="Hosoyama A."/>
            <person name="Uohara A."/>
            <person name="Ohji S."/>
            <person name="Ichikawa N."/>
        </authorList>
    </citation>
    <scope>NUCLEOTIDE SEQUENCE [LARGE SCALE GENOMIC DNA]</scope>
    <source>
        <strain evidence="9 10">NBRC 15358</strain>
    </source>
</reference>
<name>A0A4Y4D2V7_KOCVA</name>
<evidence type="ECO:0000256" key="7">
    <source>
        <dbReference type="SAM" id="Phobius"/>
    </source>
</evidence>
<keyword evidence="4 7" id="KW-0812">Transmembrane</keyword>
<feature type="transmembrane region" description="Helical" evidence="7">
    <location>
        <begin position="57"/>
        <end position="74"/>
    </location>
</feature>
<dbReference type="STRING" id="1272.GCA_900014985_01959"/>
<dbReference type="InterPro" id="IPR017475">
    <property type="entry name" value="EPS_sugar_tfrase"/>
</dbReference>
<gene>
    <name evidence="9" type="ORF">KVA01_04440</name>
</gene>
<dbReference type="PANTHER" id="PTHR30576">
    <property type="entry name" value="COLANIC BIOSYNTHESIS UDP-GLUCOSE LIPID CARRIER TRANSFERASE"/>
    <property type="match status" value="1"/>
</dbReference>
<evidence type="ECO:0000256" key="4">
    <source>
        <dbReference type="ARBA" id="ARBA00022692"/>
    </source>
</evidence>
<dbReference type="GO" id="GO:0016020">
    <property type="term" value="C:membrane"/>
    <property type="evidence" value="ECO:0007669"/>
    <property type="project" value="UniProtKB-SubCell"/>
</dbReference>